<feature type="site" description="Interaction with DNA" evidence="10">
    <location>
        <position position="155"/>
    </location>
</feature>
<dbReference type="InterPro" id="IPR003602">
    <property type="entry name" value="Topo_IA_DNA-bd_dom"/>
</dbReference>
<feature type="site" description="Interaction with DNA" evidence="10">
    <location>
        <position position="148"/>
    </location>
</feature>
<feature type="site" description="Interaction with DNA" evidence="10">
    <location>
        <position position="143"/>
    </location>
</feature>
<dbReference type="GO" id="GO:0008270">
    <property type="term" value="F:zinc ion binding"/>
    <property type="evidence" value="ECO:0007669"/>
    <property type="project" value="UniProtKB-KW"/>
</dbReference>
<dbReference type="InterPro" id="IPR013498">
    <property type="entry name" value="Topo_IA_Znf"/>
</dbReference>
<protein>
    <recommendedName>
        <fullName evidence="10">DNA topoisomerase 1</fullName>
        <ecNumber evidence="10">5.6.2.1</ecNumber>
    </recommendedName>
    <alternativeName>
        <fullName evidence="10">DNA topoisomerase I</fullName>
    </alternativeName>
</protein>
<feature type="domain" description="Toprim" evidence="11">
    <location>
        <begin position="3"/>
        <end position="113"/>
    </location>
</feature>
<evidence type="ECO:0000256" key="9">
    <source>
        <dbReference type="ARBA" id="ARBA00023235"/>
    </source>
</evidence>
<evidence type="ECO:0000313" key="13">
    <source>
        <dbReference type="EMBL" id="MBI6875011.1"/>
    </source>
</evidence>
<dbReference type="PROSITE" id="PS00396">
    <property type="entry name" value="TOPO_IA_1"/>
    <property type="match status" value="1"/>
</dbReference>
<feature type="site" description="Interaction with DNA" evidence="10">
    <location>
        <position position="139"/>
    </location>
</feature>
<feature type="active site" description="O-(5'-phospho-DNA)-tyrosine intermediate" evidence="10">
    <location>
        <position position="300"/>
    </location>
</feature>
<dbReference type="CDD" id="cd00186">
    <property type="entry name" value="TOP1Ac"/>
    <property type="match status" value="1"/>
</dbReference>
<accession>A0A934M8M7</accession>
<keyword evidence="6" id="KW-0460">Magnesium</keyword>
<dbReference type="InterPro" id="IPR013497">
    <property type="entry name" value="Topo_IA_cen"/>
</dbReference>
<dbReference type="Pfam" id="PF01751">
    <property type="entry name" value="Toprim"/>
    <property type="match status" value="1"/>
</dbReference>
<comment type="similarity">
    <text evidence="2 10">Belongs to the type IA topoisomerase family.</text>
</comment>
<feature type="site" description="Interaction with DNA" evidence="10">
    <location>
        <position position="140"/>
    </location>
</feature>
<dbReference type="InterPro" id="IPR003601">
    <property type="entry name" value="Topo_IA_2"/>
</dbReference>
<dbReference type="PANTHER" id="PTHR42785">
    <property type="entry name" value="DNA TOPOISOMERASE, TYPE IA, CORE"/>
    <property type="match status" value="1"/>
</dbReference>
<feature type="site" description="Interaction with DNA" evidence="10">
    <location>
        <position position="302"/>
    </location>
</feature>
<dbReference type="GO" id="GO:0006265">
    <property type="term" value="P:DNA topological change"/>
    <property type="evidence" value="ECO:0007669"/>
    <property type="project" value="UniProtKB-UniRule"/>
</dbReference>
<evidence type="ECO:0000256" key="3">
    <source>
        <dbReference type="ARBA" id="ARBA00022723"/>
    </source>
</evidence>
<dbReference type="CDD" id="cd03363">
    <property type="entry name" value="TOPRIM_TopoIA_TopoI"/>
    <property type="match status" value="1"/>
</dbReference>
<evidence type="ECO:0000256" key="2">
    <source>
        <dbReference type="ARBA" id="ARBA00009446"/>
    </source>
</evidence>
<proteinExistence type="inferred from homology"/>
<dbReference type="InterPro" id="IPR006171">
    <property type="entry name" value="TOPRIM_dom"/>
</dbReference>
<keyword evidence="4" id="KW-0863">Zinc-finger</keyword>
<dbReference type="InterPro" id="IPR023406">
    <property type="entry name" value="Topo_IA_AS"/>
</dbReference>
<feature type="region of interest" description="Interaction with DNA" evidence="10">
    <location>
        <begin position="163"/>
        <end position="168"/>
    </location>
</feature>
<dbReference type="RefSeq" id="WP_211144380.1">
    <property type="nucleotide sequence ID" value="NZ_JAEEGB010000037.1"/>
</dbReference>
<dbReference type="AlphaFoldDB" id="A0A934M8M7"/>
<evidence type="ECO:0000259" key="12">
    <source>
        <dbReference type="PROSITE" id="PS52039"/>
    </source>
</evidence>
<dbReference type="SUPFAM" id="SSF57783">
    <property type="entry name" value="Zinc beta-ribbon"/>
    <property type="match status" value="2"/>
</dbReference>
<dbReference type="Gene3D" id="1.10.290.10">
    <property type="entry name" value="Topoisomerase I, domain 4"/>
    <property type="match status" value="1"/>
</dbReference>
<dbReference type="PROSITE" id="PS50880">
    <property type="entry name" value="TOPRIM"/>
    <property type="match status" value="1"/>
</dbReference>
<name>A0A934M8M7_9CLOT</name>
<evidence type="ECO:0000256" key="4">
    <source>
        <dbReference type="ARBA" id="ARBA00022771"/>
    </source>
</evidence>
<dbReference type="GO" id="GO:0005694">
    <property type="term" value="C:chromosome"/>
    <property type="evidence" value="ECO:0007669"/>
    <property type="project" value="InterPro"/>
</dbReference>
<dbReference type="Pfam" id="PF01131">
    <property type="entry name" value="Topoisom_bac"/>
    <property type="match status" value="1"/>
</dbReference>
<dbReference type="PANTHER" id="PTHR42785:SF1">
    <property type="entry name" value="DNA TOPOISOMERASE"/>
    <property type="match status" value="1"/>
</dbReference>
<dbReference type="Gene3D" id="3.40.50.140">
    <property type="match status" value="1"/>
</dbReference>
<evidence type="ECO:0000259" key="11">
    <source>
        <dbReference type="PROSITE" id="PS50880"/>
    </source>
</evidence>
<comment type="caution">
    <text evidence="13">The sequence shown here is derived from an EMBL/GenBank/DDBJ whole genome shotgun (WGS) entry which is preliminary data.</text>
</comment>
<keyword evidence="5" id="KW-0862">Zinc</keyword>
<dbReference type="InterPro" id="IPR023405">
    <property type="entry name" value="Topo_IA_core_domain"/>
</dbReference>
<dbReference type="EMBL" id="JAEEGB010000037">
    <property type="protein sequence ID" value="MBI6875011.1"/>
    <property type="molecule type" value="Genomic_DNA"/>
</dbReference>
<dbReference type="Gene3D" id="1.10.460.10">
    <property type="entry name" value="Topoisomerase I, domain 2"/>
    <property type="match status" value="1"/>
</dbReference>
<keyword evidence="7 10" id="KW-0799">Topoisomerase</keyword>
<evidence type="ECO:0000256" key="1">
    <source>
        <dbReference type="ARBA" id="ARBA00000213"/>
    </source>
</evidence>
<dbReference type="SMART" id="SM00436">
    <property type="entry name" value="TOP1Bc"/>
    <property type="match status" value="1"/>
</dbReference>
<dbReference type="SMART" id="SM00437">
    <property type="entry name" value="TOP1Ac"/>
    <property type="match status" value="1"/>
</dbReference>
<dbReference type="InterPro" id="IPR013825">
    <property type="entry name" value="Topo_IA_cen_sub2"/>
</dbReference>
<dbReference type="InterPro" id="IPR000380">
    <property type="entry name" value="Topo_IA"/>
</dbReference>
<feature type="site" description="Interaction with DNA" evidence="10">
    <location>
        <position position="490"/>
    </location>
</feature>
<dbReference type="Gene3D" id="3.30.65.10">
    <property type="entry name" value="Bacterial Topoisomerase I, domain 1"/>
    <property type="match status" value="2"/>
</dbReference>
<dbReference type="SUPFAM" id="SSF56712">
    <property type="entry name" value="Prokaryotic type I DNA topoisomerase"/>
    <property type="match status" value="1"/>
</dbReference>
<dbReference type="InterPro" id="IPR028612">
    <property type="entry name" value="Topoisom_1_IA"/>
</dbReference>
<comment type="function">
    <text evidence="10">Releases the supercoiling and torsional tension of DNA, which is introduced during the DNA replication and transcription, by transiently cleaving and rejoining one strand of the DNA duplex. Introduces a single-strand break via transesterification at a target site in duplex DNA. The scissile phosphodiester is attacked by the catalytic tyrosine of the enzyme, resulting in the formation of a DNA-(5'-phosphotyrosyl)-enzyme intermediate and the expulsion of a 3'-OH DNA strand. The free DNA strand then undergoes passage around the unbroken strand, thus removing DNA supercoils. Finally, in the religation step, the DNA 3'-OH attacks the covalent intermediate to expel the active-site tyrosine and restore the DNA phosphodiester backbone.</text>
</comment>
<dbReference type="PRINTS" id="PR00417">
    <property type="entry name" value="PRTPISMRASEI"/>
</dbReference>
<dbReference type="Gene3D" id="2.70.20.10">
    <property type="entry name" value="Topoisomerase I, domain 3"/>
    <property type="match status" value="1"/>
</dbReference>
<dbReference type="InterPro" id="IPR005733">
    <property type="entry name" value="TopoI_bac-type"/>
</dbReference>
<dbReference type="InterPro" id="IPR013826">
    <property type="entry name" value="Topo_IA_cen_sub3"/>
</dbReference>
<feature type="site" description="Interaction with DNA" evidence="10">
    <location>
        <position position="33"/>
    </location>
</feature>
<evidence type="ECO:0000256" key="10">
    <source>
        <dbReference type="HAMAP-Rule" id="MF_00952"/>
    </source>
</evidence>
<dbReference type="EC" id="5.6.2.1" evidence="10"/>
<comment type="catalytic activity">
    <reaction evidence="1 10">
        <text>ATP-independent breakage of single-stranded DNA, followed by passage and rejoining.</text>
        <dbReference type="EC" id="5.6.2.1"/>
    </reaction>
</comment>
<evidence type="ECO:0000256" key="5">
    <source>
        <dbReference type="ARBA" id="ARBA00022833"/>
    </source>
</evidence>
<feature type="domain" description="Topo IA-type catalytic" evidence="12">
    <location>
        <begin position="129"/>
        <end position="558"/>
    </location>
</feature>
<evidence type="ECO:0000256" key="6">
    <source>
        <dbReference type="ARBA" id="ARBA00022842"/>
    </source>
</evidence>
<dbReference type="Proteomes" id="UP000622687">
    <property type="component" value="Unassembled WGS sequence"/>
</dbReference>
<keyword evidence="14" id="KW-1185">Reference proteome</keyword>
<keyword evidence="9 10" id="KW-0413">Isomerase</keyword>
<evidence type="ECO:0000313" key="14">
    <source>
        <dbReference type="Proteomes" id="UP000622687"/>
    </source>
</evidence>
<keyword evidence="3" id="KW-0479">Metal-binding</keyword>
<dbReference type="GO" id="GO:0003677">
    <property type="term" value="F:DNA binding"/>
    <property type="evidence" value="ECO:0007669"/>
    <property type="project" value="UniProtKB-KW"/>
</dbReference>
<evidence type="ECO:0000256" key="7">
    <source>
        <dbReference type="ARBA" id="ARBA00023029"/>
    </source>
</evidence>
<reference evidence="13" key="1">
    <citation type="submission" date="2020-12" db="EMBL/GenBank/DDBJ databases">
        <title>Clostridium thailandense sp. nov., a novel acetogenic bacterium isolated from peat land soil in Thailand.</title>
        <authorList>
            <person name="Chaikitkaew S."/>
            <person name="Birkeland N.K."/>
        </authorList>
    </citation>
    <scope>NUCLEOTIDE SEQUENCE</scope>
    <source>
        <strain evidence="13">DSM 17425</strain>
    </source>
</reference>
<dbReference type="GO" id="GO:0003917">
    <property type="term" value="F:DNA topoisomerase type I (single strand cut, ATP-independent) activity"/>
    <property type="evidence" value="ECO:0007669"/>
    <property type="project" value="UniProtKB-UniRule"/>
</dbReference>
<evidence type="ECO:0000256" key="8">
    <source>
        <dbReference type="ARBA" id="ARBA00023125"/>
    </source>
</evidence>
<dbReference type="HAMAP" id="MF_00952">
    <property type="entry name" value="Topoisom_1_prok"/>
    <property type="match status" value="1"/>
</dbReference>
<sequence length="712" mass="80921">MGQKLVIVESPAKAKTIGKYLGKNYVVEASMGHVRDLPKSQLGVDIDNEYNPKYITIRGKGELLDKLKKEAKKSEKVYLATDPDREGEAISWHLAHILKLNEEDKCRIEFHEITKNAIKSAIKEPREININLVNAQQARRVLDRLVGYKISPILWRKVKWGLSAGRVQSVALRMICDREKEILDFIPKEYWTVECALHKGDSKKTFNVRLTTLGKKKIEISNKEEVDKIIKELENGEFIVKSIKRTSKNKNPLPPFTTSTLQQDAYKKMNFATKRTMSIAQQLYEGIDIKGFGTVGLITYMRTDSVRISTEAQESCKNFIIDQYGDGYVPKEPRNYKGKKNAQDAHEAIRPTHVEITPEIAKASLKDEQYKLYSLIWNRFVASQMSSCIMDVTSINIANGDYGLKASGSIVKFDGFMKVYEYSTDEEKEDINLPELTEDEKLIKKSIDGKQHFTQPPARFSEASLVKTLEENGIGRPSTYAPIISTLLERKYVEREKKTLKPTELGDIVNNIVSEYFKQIVDLEFTAEMEEKLDNVEDGNANWNEIVGQFFTPLKDAIEIAEREVAKITIEDKVTDIECEKCGRNMVIKHGRFGDFLACPGYPDCKNTKPLVEELEVKCPKCAGNILVKKSKKGRKFYGCSNYPDCDFVSWFEPAAEKCSVCGSMMVKKYSKSKGNYLECTNAECKNVEYKVEGENINNSVNDIENVNNNKG</sequence>
<dbReference type="InterPro" id="IPR013824">
    <property type="entry name" value="Topo_IA_cen_sub1"/>
</dbReference>
<organism evidence="13 14">
    <name type="scientific">Clostridium aciditolerans</name>
    <dbReference type="NCBI Taxonomy" id="339861"/>
    <lineage>
        <taxon>Bacteria</taxon>
        <taxon>Bacillati</taxon>
        <taxon>Bacillota</taxon>
        <taxon>Clostridia</taxon>
        <taxon>Eubacteriales</taxon>
        <taxon>Clostridiaceae</taxon>
        <taxon>Clostridium</taxon>
    </lineage>
</organism>
<comment type="subunit">
    <text evidence="10">Monomer.</text>
</comment>
<keyword evidence="8 10" id="KW-0238">DNA-binding</keyword>
<dbReference type="NCBIfam" id="TIGR01051">
    <property type="entry name" value="topA_bact"/>
    <property type="match status" value="1"/>
</dbReference>
<dbReference type="Pfam" id="PF01396">
    <property type="entry name" value="Zn_ribbon_Top1"/>
    <property type="match status" value="3"/>
</dbReference>
<dbReference type="PROSITE" id="PS52039">
    <property type="entry name" value="TOPO_IA_2"/>
    <property type="match status" value="1"/>
</dbReference>
<dbReference type="InterPro" id="IPR034149">
    <property type="entry name" value="TOPRIM_TopoI"/>
</dbReference>
<gene>
    <name evidence="10 13" type="primary">topA</name>
    <name evidence="13" type="ORF">I6U51_20270</name>
</gene>
<dbReference type="SMART" id="SM00493">
    <property type="entry name" value="TOPRIM"/>
    <property type="match status" value="1"/>
</dbReference>